<evidence type="ECO:0000256" key="11">
    <source>
        <dbReference type="SAM" id="Phobius"/>
    </source>
</evidence>
<feature type="compositionally biased region" description="Low complexity" evidence="10">
    <location>
        <begin position="307"/>
        <end position="334"/>
    </location>
</feature>
<proteinExistence type="predicted"/>
<evidence type="ECO:0000256" key="7">
    <source>
        <dbReference type="ARBA" id="ARBA00023136"/>
    </source>
</evidence>
<evidence type="ECO:0000313" key="13">
    <source>
        <dbReference type="Proteomes" id="UP000693970"/>
    </source>
</evidence>
<dbReference type="InterPro" id="IPR003591">
    <property type="entry name" value="Leu-rich_rpt_typical-subtyp"/>
</dbReference>
<keyword evidence="9" id="KW-0325">Glycoprotein</keyword>
<keyword evidence="13" id="KW-1185">Reference proteome</keyword>
<protein>
    <submittedName>
        <fullName evidence="12">RHS repeat-associated core domain containing protein</fullName>
    </submittedName>
</protein>
<keyword evidence="3 11" id="KW-0812">Transmembrane</keyword>
<feature type="region of interest" description="Disordered" evidence="10">
    <location>
        <begin position="432"/>
        <end position="463"/>
    </location>
</feature>
<feature type="compositionally biased region" description="Low complexity" evidence="10">
    <location>
        <begin position="432"/>
        <end position="454"/>
    </location>
</feature>
<feature type="region of interest" description="Disordered" evidence="10">
    <location>
        <begin position="297"/>
        <end position="339"/>
    </location>
</feature>
<keyword evidence="5" id="KW-0677">Repeat</keyword>
<dbReference type="Pfam" id="PF00560">
    <property type="entry name" value="LRR_1"/>
    <property type="match status" value="2"/>
</dbReference>
<evidence type="ECO:0000256" key="10">
    <source>
        <dbReference type="SAM" id="MobiDB-lite"/>
    </source>
</evidence>
<sequence>MKKKSRFSGSGSGEVFDRGADADGETRTFHNSIQMEKALQQLQVWESTSSNDSSLNESNKGKANTETKQSLGASWAPSLEWDPFAHIKLLNSFTISRPDPPEESKAEEHVHYIFNPNYNREVTDDSSVSSNWAPPSSLHVQRTSTSRGRAFTSRQNELKSLDLNSSFSSQVSDWKPPNRTMKSSFDAPFRNSGPGNHNLDARAKRIPDAAPFELDSVSGTSASSNNGEFKGFDAGMIVASWGLPVFGSNEIFPEKEKMVQSRPQGEETKRQDGRFNVLRADSHRSFLDEGRIFTHDEVSKEDASTDSPESSHASISAASSHEGSSSTRSNNSCSDIEEGKLSFGPAATIPTVESNEADPDIMTNKQYSFIQRNEKGDIEEGIDVKSAPSPIQLEDTKQRSWVLIGIVCLMIIFLIGGGVAATLVFLSNKSAPTPSETISPSGPSPISQPQLIPTHSPQGEPNADATESIVQLLDGTGGAIALEDPGSPQSKALDWMLGNVFLDDYSDEQIRQRFVLASLYYSTNGESWIKQNEWLSEDDECTWYTSETESDICKGEMLIELDLDTNNLGGTLPWTDLAMLSNQLQILDLFANEISGFLNSQIGLLTSLTSLDLATNQFSGSLPVELGLLQELRYMNMDSNFFTGRIPTQLAALTAIETISLSNNLLTGTIPTELGQLSGLRHLSLQNTFLSGTMPQQICDLDLVSLEVTCELVQCSCCTSCTGGSGGGGSGGNAIVDLIIANSPDNGESLQDPQSPQSAALRWLQRPINDSFSDDQLVQRYALATIYYATGGDAGRWTASSLWLTASNECQWFTTSDSSTICSGSFNSYLELDLRNNGLAGTLPDEIAMLTDLITLRLSENAITGSLPSSLSLLSRLEYLDMAANRLTEEVAPSDNVFVAGNVNGGTLFSQLGDMQALTHLSLFQNLFETTIPTTIGLLSRNLRILDLGSNLLFGTLPREVGLLTNLVGLSVLDNSLSGSLPEQLSNLSNLEMLYVDGNDFGPPVPLGVCRLATLREFWSDCEEVECVCCTTCCSDGFGCVAA</sequence>
<feature type="transmembrane region" description="Helical" evidence="11">
    <location>
        <begin position="401"/>
        <end position="426"/>
    </location>
</feature>
<reference evidence="12" key="1">
    <citation type="journal article" date="2021" name="Sci. Rep.">
        <title>Diploid genomic architecture of Nitzschia inconspicua, an elite biomass production diatom.</title>
        <authorList>
            <person name="Oliver A."/>
            <person name="Podell S."/>
            <person name="Pinowska A."/>
            <person name="Traller J.C."/>
            <person name="Smith S.R."/>
            <person name="McClure R."/>
            <person name="Beliaev A."/>
            <person name="Bohutskyi P."/>
            <person name="Hill E.A."/>
            <person name="Rabines A."/>
            <person name="Zheng H."/>
            <person name="Allen L.Z."/>
            <person name="Kuo A."/>
            <person name="Grigoriev I.V."/>
            <person name="Allen A.E."/>
            <person name="Hazlebeck D."/>
            <person name="Allen E.E."/>
        </authorList>
    </citation>
    <scope>NUCLEOTIDE SEQUENCE</scope>
    <source>
        <strain evidence="12">Hildebrandi</strain>
    </source>
</reference>
<keyword evidence="6 11" id="KW-1133">Transmembrane helix</keyword>
<feature type="compositionally biased region" description="Polar residues" evidence="10">
    <location>
        <begin position="29"/>
        <end position="46"/>
    </location>
</feature>
<dbReference type="InterPro" id="IPR001611">
    <property type="entry name" value="Leu-rich_rpt"/>
</dbReference>
<feature type="region of interest" description="Disordered" evidence="10">
    <location>
        <begin position="256"/>
        <end position="277"/>
    </location>
</feature>
<evidence type="ECO:0000256" key="3">
    <source>
        <dbReference type="ARBA" id="ARBA00022692"/>
    </source>
</evidence>
<dbReference type="SMART" id="SM00369">
    <property type="entry name" value="LRR_TYP"/>
    <property type="match status" value="7"/>
</dbReference>
<evidence type="ECO:0000256" key="8">
    <source>
        <dbReference type="ARBA" id="ARBA00023170"/>
    </source>
</evidence>
<feature type="compositionally biased region" description="Low complexity" evidence="10">
    <location>
        <begin position="47"/>
        <end position="58"/>
    </location>
</feature>
<evidence type="ECO:0000256" key="9">
    <source>
        <dbReference type="ARBA" id="ARBA00023180"/>
    </source>
</evidence>
<dbReference type="OrthoDB" id="511504at2759"/>
<dbReference type="EMBL" id="JAGRRH010000005">
    <property type="protein sequence ID" value="KAG7369596.1"/>
    <property type="molecule type" value="Genomic_DNA"/>
</dbReference>
<keyword evidence="7 11" id="KW-0472">Membrane</keyword>
<accession>A0A9K3Q3K3</accession>
<feature type="compositionally biased region" description="Basic and acidic residues" evidence="10">
    <location>
        <begin position="256"/>
        <end position="273"/>
    </location>
</feature>
<gene>
    <name evidence="12" type="ORF">IV203_027342</name>
</gene>
<dbReference type="FunFam" id="3.80.10.10:FF:000041">
    <property type="entry name" value="LRR receptor-like serine/threonine-protein kinase ERECTA"/>
    <property type="match status" value="2"/>
</dbReference>
<dbReference type="Proteomes" id="UP000693970">
    <property type="component" value="Unassembled WGS sequence"/>
</dbReference>
<evidence type="ECO:0000256" key="2">
    <source>
        <dbReference type="ARBA" id="ARBA00022614"/>
    </source>
</evidence>
<evidence type="ECO:0000313" key="12">
    <source>
        <dbReference type="EMBL" id="KAG7369596.1"/>
    </source>
</evidence>
<feature type="region of interest" description="Disordered" evidence="10">
    <location>
        <begin position="125"/>
        <end position="149"/>
    </location>
</feature>
<evidence type="ECO:0000256" key="5">
    <source>
        <dbReference type="ARBA" id="ARBA00022737"/>
    </source>
</evidence>
<dbReference type="GO" id="GO:0016020">
    <property type="term" value="C:membrane"/>
    <property type="evidence" value="ECO:0007669"/>
    <property type="project" value="UniProtKB-SubCell"/>
</dbReference>
<dbReference type="PANTHER" id="PTHR27000">
    <property type="entry name" value="LEUCINE-RICH REPEAT RECEPTOR-LIKE PROTEIN KINASE FAMILY PROTEIN-RELATED"/>
    <property type="match status" value="1"/>
</dbReference>
<feature type="compositionally biased region" description="Basic and acidic residues" evidence="10">
    <location>
        <begin position="15"/>
        <end position="28"/>
    </location>
</feature>
<keyword evidence="8" id="KW-0675">Receptor</keyword>
<evidence type="ECO:0000256" key="6">
    <source>
        <dbReference type="ARBA" id="ARBA00022989"/>
    </source>
</evidence>
<comment type="caution">
    <text evidence="12">The sequence shown here is derived from an EMBL/GenBank/DDBJ whole genome shotgun (WGS) entry which is preliminary data.</text>
</comment>
<name>A0A9K3Q3K3_9STRA</name>
<comment type="subcellular location">
    <subcellularLocation>
        <location evidence="1">Membrane</location>
        <topology evidence="1">Single-pass membrane protein</topology>
    </subcellularLocation>
</comment>
<feature type="compositionally biased region" description="Polar residues" evidence="10">
    <location>
        <begin position="138"/>
        <end position="149"/>
    </location>
</feature>
<evidence type="ECO:0000256" key="1">
    <source>
        <dbReference type="ARBA" id="ARBA00004167"/>
    </source>
</evidence>
<keyword evidence="2" id="KW-0433">Leucine-rich repeat</keyword>
<feature type="compositionally biased region" description="Low complexity" evidence="10">
    <location>
        <begin position="126"/>
        <end position="137"/>
    </location>
</feature>
<keyword evidence="4" id="KW-0732">Signal</keyword>
<dbReference type="AlphaFoldDB" id="A0A9K3Q3K3"/>
<evidence type="ECO:0000256" key="4">
    <source>
        <dbReference type="ARBA" id="ARBA00022729"/>
    </source>
</evidence>
<dbReference type="PANTHER" id="PTHR27000:SF679">
    <property type="entry name" value="OS01G0170300 PROTEIN"/>
    <property type="match status" value="1"/>
</dbReference>
<feature type="region of interest" description="Disordered" evidence="10">
    <location>
        <begin position="1"/>
        <end position="71"/>
    </location>
</feature>
<organism evidence="12 13">
    <name type="scientific">Nitzschia inconspicua</name>
    <dbReference type="NCBI Taxonomy" id="303405"/>
    <lineage>
        <taxon>Eukaryota</taxon>
        <taxon>Sar</taxon>
        <taxon>Stramenopiles</taxon>
        <taxon>Ochrophyta</taxon>
        <taxon>Bacillariophyta</taxon>
        <taxon>Bacillariophyceae</taxon>
        <taxon>Bacillariophycidae</taxon>
        <taxon>Bacillariales</taxon>
        <taxon>Bacillariaceae</taxon>
        <taxon>Nitzschia</taxon>
    </lineage>
</organism>
<reference evidence="12" key="2">
    <citation type="submission" date="2021-04" db="EMBL/GenBank/DDBJ databases">
        <authorList>
            <person name="Podell S."/>
        </authorList>
    </citation>
    <scope>NUCLEOTIDE SEQUENCE</scope>
    <source>
        <strain evidence="12">Hildebrandi</strain>
    </source>
</reference>